<sequence length="193" mass="20669">MGRTQEFDTVAVVQAARDVFWDRGYEATSLADLEAATGLRRSSLYHAFDSKRGLFDAAVQDYLDTVIRPRLSVLARATDGRAGLTTYFSGVQTVIATLPDDSPRRGCLLLNSAAGLAAHDDALREVVDGYRAELTTAVSDALALARPEADADELTAAARQLTSLSVSALLLARVNREEAVAILDVALTQVGSW</sequence>
<evidence type="ECO:0000256" key="3">
    <source>
        <dbReference type="ARBA" id="ARBA00023163"/>
    </source>
</evidence>
<feature type="DNA-binding region" description="H-T-H motif" evidence="4">
    <location>
        <begin position="29"/>
        <end position="48"/>
    </location>
</feature>
<dbReference type="EMBL" id="RKHL01000001">
    <property type="protein sequence ID" value="ROR80595.1"/>
    <property type="molecule type" value="Genomic_DNA"/>
</dbReference>
<dbReference type="PANTHER" id="PTHR47506:SF1">
    <property type="entry name" value="HTH-TYPE TRANSCRIPTIONAL REGULATOR YJDC"/>
    <property type="match status" value="1"/>
</dbReference>
<protein>
    <submittedName>
        <fullName evidence="6">TetR family transcriptional regulator</fullName>
    </submittedName>
</protein>
<dbReference type="Pfam" id="PF00440">
    <property type="entry name" value="TetR_N"/>
    <property type="match status" value="1"/>
</dbReference>
<dbReference type="SUPFAM" id="SSF46689">
    <property type="entry name" value="Homeodomain-like"/>
    <property type="match status" value="1"/>
</dbReference>
<evidence type="ECO:0000313" key="7">
    <source>
        <dbReference type="Proteomes" id="UP000266915"/>
    </source>
</evidence>
<dbReference type="InterPro" id="IPR009057">
    <property type="entry name" value="Homeodomain-like_sf"/>
</dbReference>
<dbReference type="RefSeq" id="WP_085511913.1">
    <property type="nucleotide sequence ID" value="NZ_FXAP01000003.1"/>
</dbReference>
<dbReference type="Proteomes" id="UP000266915">
    <property type="component" value="Unassembled WGS sequence"/>
</dbReference>
<dbReference type="PANTHER" id="PTHR47506">
    <property type="entry name" value="TRANSCRIPTIONAL REGULATORY PROTEIN"/>
    <property type="match status" value="1"/>
</dbReference>
<dbReference type="GO" id="GO:0003677">
    <property type="term" value="F:DNA binding"/>
    <property type="evidence" value="ECO:0007669"/>
    <property type="project" value="UniProtKB-UniRule"/>
</dbReference>
<evidence type="ECO:0000313" key="6">
    <source>
        <dbReference type="EMBL" id="ROR80595.1"/>
    </source>
</evidence>
<evidence type="ECO:0000256" key="1">
    <source>
        <dbReference type="ARBA" id="ARBA00023015"/>
    </source>
</evidence>
<dbReference type="SUPFAM" id="SSF48498">
    <property type="entry name" value="Tetracyclin repressor-like, C-terminal domain"/>
    <property type="match status" value="1"/>
</dbReference>
<feature type="domain" description="HTH tetR-type" evidence="5">
    <location>
        <begin position="6"/>
        <end position="66"/>
    </location>
</feature>
<dbReference type="AlphaFoldDB" id="A0A3N2BZ95"/>
<dbReference type="Gene3D" id="1.10.357.10">
    <property type="entry name" value="Tetracycline Repressor, domain 2"/>
    <property type="match status" value="1"/>
</dbReference>
<dbReference type="PRINTS" id="PR00455">
    <property type="entry name" value="HTHTETR"/>
</dbReference>
<keyword evidence="1" id="KW-0805">Transcription regulation</keyword>
<evidence type="ECO:0000256" key="4">
    <source>
        <dbReference type="PROSITE-ProRule" id="PRU00335"/>
    </source>
</evidence>
<gene>
    <name evidence="6" type="ORF">EDD42_0636</name>
</gene>
<evidence type="ECO:0000259" key="5">
    <source>
        <dbReference type="PROSITE" id="PS50977"/>
    </source>
</evidence>
<proteinExistence type="predicted"/>
<organism evidence="6 7">
    <name type="scientific">Plantibacter flavus</name>
    <dbReference type="NCBI Taxonomy" id="150123"/>
    <lineage>
        <taxon>Bacteria</taxon>
        <taxon>Bacillati</taxon>
        <taxon>Actinomycetota</taxon>
        <taxon>Actinomycetes</taxon>
        <taxon>Micrococcales</taxon>
        <taxon>Microbacteriaceae</taxon>
        <taxon>Plantibacter</taxon>
    </lineage>
</organism>
<reference evidence="6 7" key="1">
    <citation type="submission" date="2018-11" db="EMBL/GenBank/DDBJ databases">
        <title>Sequencing the genomes of 1000 actinobacteria strains.</title>
        <authorList>
            <person name="Klenk H.-P."/>
        </authorList>
    </citation>
    <scope>NUCLEOTIDE SEQUENCE [LARGE SCALE GENOMIC DNA]</scope>
    <source>
        <strain evidence="6 7">DSM 14012</strain>
    </source>
</reference>
<keyword evidence="2 4" id="KW-0238">DNA-binding</keyword>
<dbReference type="InterPro" id="IPR036271">
    <property type="entry name" value="Tet_transcr_reg_TetR-rel_C_sf"/>
</dbReference>
<dbReference type="Gene3D" id="1.10.10.60">
    <property type="entry name" value="Homeodomain-like"/>
    <property type="match status" value="1"/>
</dbReference>
<accession>A0A3N2BZ95</accession>
<keyword evidence="3" id="KW-0804">Transcription</keyword>
<dbReference type="InterPro" id="IPR001647">
    <property type="entry name" value="HTH_TetR"/>
</dbReference>
<dbReference type="PROSITE" id="PS50977">
    <property type="entry name" value="HTH_TETR_2"/>
    <property type="match status" value="1"/>
</dbReference>
<comment type="caution">
    <text evidence="6">The sequence shown here is derived from an EMBL/GenBank/DDBJ whole genome shotgun (WGS) entry which is preliminary data.</text>
</comment>
<name>A0A3N2BZ95_9MICO</name>
<keyword evidence="7" id="KW-1185">Reference proteome</keyword>
<evidence type="ECO:0000256" key="2">
    <source>
        <dbReference type="ARBA" id="ARBA00023125"/>
    </source>
</evidence>